<evidence type="ECO:0000313" key="1">
    <source>
        <dbReference type="EMBL" id="MBX23689.1"/>
    </source>
</evidence>
<proteinExistence type="predicted"/>
<reference evidence="1" key="1">
    <citation type="submission" date="2018-02" db="EMBL/GenBank/DDBJ databases">
        <title>Rhizophora mucronata_Transcriptome.</title>
        <authorList>
            <person name="Meera S.P."/>
            <person name="Sreeshan A."/>
            <person name="Augustine A."/>
        </authorList>
    </citation>
    <scope>NUCLEOTIDE SEQUENCE</scope>
    <source>
        <tissue evidence="1">Leaf</tissue>
    </source>
</reference>
<name>A0A2P2M0E9_RHIMU</name>
<protein>
    <submittedName>
        <fullName evidence="1">Uncharacterized protein</fullName>
    </submittedName>
</protein>
<sequence length="19" mass="2321">MVLIHFYSSSSKPRQQQRQ</sequence>
<organism evidence="1">
    <name type="scientific">Rhizophora mucronata</name>
    <name type="common">Asiatic mangrove</name>
    <dbReference type="NCBI Taxonomy" id="61149"/>
    <lineage>
        <taxon>Eukaryota</taxon>
        <taxon>Viridiplantae</taxon>
        <taxon>Streptophyta</taxon>
        <taxon>Embryophyta</taxon>
        <taxon>Tracheophyta</taxon>
        <taxon>Spermatophyta</taxon>
        <taxon>Magnoliopsida</taxon>
        <taxon>eudicotyledons</taxon>
        <taxon>Gunneridae</taxon>
        <taxon>Pentapetalae</taxon>
        <taxon>rosids</taxon>
        <taxon>fabids</taxon>
        <taxon>Malpighiales</taxon>
        <taxon>Rhizophoraceae</taxon>
        <taxon>Rhizophora</taxon>
    </lineage>
</organism>
<dbReference type="AlphaFoldDB" id="A0A2P2M0E9"/>
<accession>A0A2P2M0E9</accession>
<dbReference type="EMBL" id="GGEC01043205">
    <property type="protein sequence ID" value="MBX23689.1"/>
    <property type="molecule type" value="Transcribed_RNA"/>
</dbReference>